<dbReference type="PROSITE" id="PS50056">
    <property type="entry name" value="TYR_PHOSPHATASE_2"/>
    <property type="match status" value="1"/>
</dbReference>
<name>A0A4S4MSX8_9APHY</name>
<dbReference type="Pfam" id="PF00782">
    <property type="entry name" value="DSPc"/>
    <property type="match status" value="1"/>
</dbReference>
<dbReference type="Proteomes" id="UP000308730">
    <property type="component" value="Unassembled WGS sequence"/>
</dbReference>
<dbReference type="SMART" id="SM00195">
    <property type="entry name" value="DSPc"/>
    <property type="match status" value="1"/>
</dbReference>
<dbReference type="InterPro" id="IPR000340">
    <property type="entry name" value="Dual-sp_phosphatase_cat-dom"/>
</dbReference>
<evidence type="ECO:0000259" key="5">
    <source>
        <dbReference type="PROSITE" id="PS50054"/>
    </source>
</evidence>
<dbReference type="SUPFAM" id="SSF52799">
    <property type="entry name" value="(Phosphotyrosine protein) phosphatases II"/>
    <property type="match status" value="1"/>
</dbReference>
<organism evidence="7 8">
    <name type="scientific">Antrodiella citrinella</name>
    <dbReference type="NCBI Taxonomy" id="2447956"/>
    <lineage>
        <taxon>Eukaryota</taxon>
        <taxon>Fungi</taxon>
        <taxon>Dikarya</taxon>
        <taxon>Basidiomycota</taxon>
        <taxon>Agaricomycotina</taxon>
        <taxon>Agaricomycetes</taxon>
        <taxon>Polyporales</taxon>
        <taxon>Steccherinaceae</taxon>
        <taxon>Antrodiella</taxon>
    </lineage>
</organism>
<dbReference type="GO" id="GO:0005737">
    <property type="term" value="C:cytoplasm"/>
    <property type="evidence" value="ECO:0007669"/>
    <property type="project" value="TreeGrafter"/>
</dbReference>
<comment type="similarity">
    <text evidence="1">Belongs to the protein-tyrosine phosphatase family. Non-receptor class dual specificity subfamily.</text>
</comment>
<dbReference type="InterPro" id="IPR029021">
    <property type="entry name" value="Prot-tyrosine_phosphatase-like"/>
</dbReference>
<keyword evidence="4" id="KW-0904">Protein phosphatase</keyword>
<evidence type="ECO:0000313" key="8">
    <source>
        <dbReference type="Proteomes" id="UP000308730"/>
    </source>
</evidence>
<evidence type="ECO:0000256" key="3">
    <source>
        <dbReference type="ARBA" id="ARBA00022801"/>
    </source>
</evidence>
<dbReference type="CDD" id="cd14498">
    <property type="entry name" value="DSP"/>
    <property type="match status" value="1"/>
</dbReference>
<dbReference type="PROSITE" id="PS50054">
    <property type="entry name" value="TYR_PHOSPHATASE_DUAL"/>
    <property type="match status" value="1"/>
</dbReference>
<dbReference type="PANTHER" id="PTHR10159">
    <property type="entry name" value="DUAL SPECIFICITY PROTEIN PHOSPHATASE"/>
    <property type="match status" value="1"/>
</dbReference>
<dbReference type="Gene3D" id="3.90.190.10">
    <property type="entry name" value="Protein tyrosine phosphatase superfamily"/>
    <property type="match status" value="1"/>
</dbReference>
<dbReference type="AlphaFoldDB" id="A0A4S4MSX8"/>
<evidence type="ECO:0000256" key="2">
    <source>
        <dbReference type="ARBA" id="ARBA00013064"/>
    </source>
</evidence>
<evidence type="ECO:0000313" key="7">
    <source>
        <dbReference type="EMBL" id="THH28567.1"/>
    </source>
</evidence>
<gene>
    <name evidence="7" type="ORF">EUX98_g5631</name>
</gene>
<comment type="caution">
    <text evidence="7">The sequence shown here is derived from an EMBL/GenBank/DDBJ whole genome shotgun (WGS) entry which is preliminary data.</text>
</comment>
<keyword evidence="3" id="KW-0378">Hydrolase</keyword>
<proteinExistence type="inferred from homology"/>
<dbReference type="InterPro" id="IPR000387">
    <property type="entry name" value="Tyr_Pase_dom"/>
</dbReference>
<evidence type="ECO:0000256" key="1">
    <source>
        <dbReference type="ARBA" id="ARBA00008601"/>
    </source>
</evidence>
<dbReference type="PANTHER" id="PTHR10159:SF519">
    <property type="entry name" value="DUAL SPECIFICITY PROTEIN PHOSPHATASE MPK3"/>
    <property type="match status" value="1"/>
</dbReference>
<dbReference type="EMBL" id="SGPM01000171">
    <property type="protein sequence ID" value="THH28567.1"/>
    <property type="molecule type" value="Genomic_DNA"/>
</dbReference>
<dbReference type="GO" id="GO:0043409">
    <property type="term" value="P:negative regulation of MAPK cascade"/>
    <property type="evidence" value="ECO:0007669"/>
    <property type="project" value="TreeGrafter"/>
</dbReference>
<sequence length="180" mass="19333">MPLKNKKPPQTKSTSDAAVEILPFLFLGPRSAASQPFLTSHSINHVLSIGSSPPTTLPDVTYTRIPLLDTPTADLSKVYDRVAIAINAARGSGGKILVHCSAAVSRSPTVVTAYLMIEQKMTLKEALGTVVRARNAVNPNPGLFEQLKVLEVTLRGCSSLDVDILPSQREQKVALFDDEA</sequence>
<dbReference type="InterPro" id="IPR020422">
    <property type="entry name" value="TYR_PHOSPHATASE_DUAL_dom"/>
</dbReference>
<protein>
    <recommendedName>
        <fullName evidence="2">protein-tyrosine-phosphatase</fullName>
        <ecNumber evidence="2">3.1.3.48</ecNumber>
    </recommendedName>
</protein>
<dbReference type="GO" id="GO:0004725">
    <property type="term" value="F:protein tyrosine phosphatase activity"/>
    <property type="evidence" value="ECO:0007669"/>
    <property type="project" value="UniProtKB-EC"/>
</dbReference>
<accession>A0A4S4MSX8</accession>
<feature type="domain" description="Tyrosine specific protein phosphatases" evidence="6">
    <location>
        <begin position="76"/>
        <end position="145"/>
    </location>
</feature>
<dbReference type="EC" id="3.1.3.48" evidence="2"/>
<feature type="domain" description="Tyrosine-protein phosphatase" evidence="5">
    <location>
        <begin position="17"/>
        <end position="156"/>
    </location>
</feature>
<reference evidence="7 8" key="1">
    <citation type="submission" date="2019-02" db="EMBL/GenBank/DDBJ databases">
        <title>Genome sequencing of the rare red list fungi Antrodiella citrinella (Flaviporus citrinellus).</title>
        <authorList>
            <person name="Buettner E."/>
            <person name="Kellner H."/>
        </authorList>
    </citation>
    <scope>NUCLEOTIDE SEQUENCE [LARGE SCALE GENOMIC DNA]</scope>
    <source>
        <strain evidence="7 8">DSM 108506</strain>
    </source>
</reference>
<evidence type="ECO:0000256" key="4">
    <source>
        <dbReference type="ARBA" id="ARBA00022912"/>
    </source>
</evidence>
<keyword evidence="8" id="KW-1185">Reference proteome</keyword>
<evidence type="ECO:0000259" key="6">
    <source>
        <dbReference type="PROSITE" id="PS50056"/>
    </source>
</evidence>
<dbReference type="OrthoDB" id="10252009at2759"/>